<feature type="region of interest" description="Disordered" evidence="1">
    <location>
        <begin position="37"/>
        <end position="86"/>
    </location>
</feature>
<dbReference type="PROSITE" id="PS51257">
    <property type="entry name" value="PROKAR_LIPOPROTEIN"/>
    <property type="match status" value="1"/>
</dbReference>
<dbReference type="Proteomes" id="UP000046155">
    <property type="component" value="Unassembled WGS sequence"/>
</dbReference>
<keyword evidence="4" id="KW-0449">Lipoprotein</keyword>
<feature type="signal peptide" evidence="2">
    <location>
        <begin position="1"/>
        <end position="27"/>
    </location>
</feature>
<dbReference type="EMBL" id="CDRZ01000212">
    <property type="protein sequence ID" value="CEO88883.1"/>
    <property type="molecule type" value="Genomic_DNA"/>
</dbReference>
<protein>
    <submittedName>
        <fullName evidence="4">Lipoprotein LpqB, GerMN domain protein</fullName>
    </submittedName>
</protein>
<evidence type="ECO:0000256" key="1">
    <source>
        <dbReference type="SAM" id="MobiDB-lite"/>
    </source>
</evidence>
<feature type="domain" description="GerMN" evidence="3">
    <location>
        <begin position="122"/>
        <end position="210"/>
    </location>
</feature>
<evidence type="ECO:0000313" key="4">
    <source>
        <dbReference type="EMBL" id="CEO88883.1"/>
    </source>
</evidence>
<dbReference type="InterPro" id="IPR019606">
    <property type="entry name" value="GerMN"/>
</dbReference>
<proteinExistence type="predicted"/>
<sequence length="233" mass="25369">MFLSRRMTWKLAMGTLVLALVFLFAAAGCGKQDLQKEPVNNQTKVEDIDTNNSTSSREPANKTEPTKPVENKDSETKPVSKPDTGTEQAVTKLKLTLYFSDNDASYLVPEVREVEVRGKRTAEAVINELIKGPKNPKLSRTVPQETKLISVKAASGVVYVNLSKEFQTKHSGGSAGEIMTLYSITNSLTELPGVQKVQFLLEGKKVDAILGHTNTTNPLAPNWNTAPLAGLKA</sequence>
<feature type="compositionally biased region" description="Basic and acidic residues" evidence="1">
    <location>
        <begin position="59"/>
        <end position="80"/>
    </location>
</feature>
<keyword evidence="2" id="KW-0732">Signal</keyword>
<dbReference type="SMART" id="SM00909">
    <property type="entry name" value="Germane"/>
    <property type="match status" value="1"/>
</dbReference>
<evidence type="ECO:0000259" key="3">
    <source>
        <dbReference type="SMART" id="SM00909"/>
    </source>
</evidence>
<organism evidence="4 5">
    <name type="scientific">Syntrophaceticus schinkii</name>
    <dbReference type="NCBI Taxonomy" id="499207"/>
    <lineage>
        <taxon>Bacteria</taxon>
        <taxon>Bacillati</taxon>
        <taxon>Bacillota</taxon>
        <taxon>Clostridia</taxon>
        <taxon>Thermoanaerobacterales</taxon>
        <taxon>Thermoanaerobacterales Family III. Incertae Sedis</taxon>
        <taxon>Syntrophaceticus</taxon>
    </lineage>
</organism>
<keyword evidence="5" id="KW-1185">Reference proteome</keyword>
<gene>
    <name evidence="4" type="ORF">SSCH_290028</name>
</gene>
<evidence type="ECO:0000313" key="5">
    <source>
        <dbReference type="Proteomes" id="UP000046155"/>
    </source>
</evidence>
<evidence type="ECO:0000256" key="2">
    <source>
        <dbReference type="SAM" id="SignalP"/>
    </source>
</evidence>
<accession>A0A0B7ML13</accession>
<name>A0A0B7ML13_9FIRM</name>
<feature type="chain" id="PRO_5002120339" evidence="2">
    <location>
        <begin position="28"/>
        <end position="233"/>
    </location>
</feature>
<dbReference type="RefSeq" id="WP_052835447.1">
    <property type="nucleotide sequence ID" value="NZ_CDRZ01000212.1"/>
</dbReference>
<dbReference type="Pfam" id="PF10646">
    <property type="entry name" value="Germane"/>
    <property type="match status" value="1"/>
</dbReference>
<dbReference type="AlphaFoldDB" id="A0A0B7ML13"/>
<reference evidence="5" key="1">
    <citation type="submission" date="2015-01" db="EMBL/GenBank/DDBJ databases">
        <authorList>
            <person name="Manzoor Shahid"/>
            <person name="Zubair Saima"/>
        </authorList>
    </citation>
    <scope>NUCLEOTIDE SEQUENCE [LARGE SCALE GENOMIC DNA]</scope>
    <source>
        <strain evidence="5">Sp3</strain>
    </source>
</reference>